<keyword evidence="4" id="KW-1185">Reference proteome</keyword>
<gene>
    <name evidence="3" type="ORF">J2S05_001293</name>
</gene>
<dbReference type="Proteomes" id="UP001225034">
    <property type="component" value="Unassembled WGS sequence"/>
</dbReference>
<evidence type="ECO:0000256" key="2">
    <source>
        <dbReference type="SAM" id="Phobius"/>
    </source>
</evidence>
<protein>
    <recommendedName>
        <fullName evidence="5">YtxH domain-containing protein</fullName>
    </recommendedName>
</protein>
<keyword evidence="2" id="KW-0812">Transmembrane</keyword>
<evidence type="ECO:0000256" key="1">
    <source>
        <dbReference type="SAM" id="MobiDB-lite"/>
    </source>
</evidence>
<proteinExistence type="predicted"/>
<organism evidence="3 4">
    <name type="scientific">Alkalicoccobacillus murimartini</name>
    <dbReference type="NCBI Taxonomy" id="171685"/>
    <lineage>
        <taxon>Bacteria</taxon>
        <taxon>Bacillati</taxon>
        <taxon>Bacillota</taxon>
        <taxon>Bacilli</taxon>
        <taxon>Bacillales</taxon>
        <taxon>Bacillaceae</taxon>
        <taxon>Alkalicoccobacillus</taxon>
    </lineage>
</organism>
<accession>A0ABT9YHL8</accession>
<feature type="transmembrane region" description="Helical" evidence="2">
    <location>
        <begin position="12"/>
        <end position="30"/>
    </location>
</feature>
<comment type="caution">
    <text evidence="3">The sequence shown here is derived from an EMBL/GenBank/DDBJ whole genome shotgun (WGS) entry which is preliminary data.</text>
</comment>
<evidence type="ECO:0008006" key="5">
    <source>
        <dbReference type="Google" id="ProtNLM"/>
    </source>
</evidence>
<name>A0ABT9YHL8_9BACI</name>
<dbReference type="EMBL" id="JAUSUA010000001">
    <property type="protein sequence ID" value="MDQ0206519.1"/>
    <property type="molecule type" value="Genomic_DNA"/>
</dbReference>
<feature type="region of interest" description="Disordered" evidence="1">
    <location>
        <begin position="36"/>
        <end position="55"/>
    </location>
</feature>
<sequence length="108" mass="11840">MFKRKKQHHTSYMLGGAAGGFLMAAGLYALTNKKTTHKKTGADHHDTSNGSQKGRHTLTDAMLESGDEILSGMKDVVEASRAKSSKEEKESKPELAKVIQKTLEHDPF</sequence>
<keyword evidence="2" id="KW-0472">Membrane</keyword>
<evidence type="ECO:0000313" key="4">
    <source>
        <dbReference type="Proteomes" id="UP001225034"/>
    </source>
</evidence>
<evidence type="ECO:0000313" key="3">
    <source>
        <dbReference type="EMBL" id="MDQ0206519.1"/>
    </source>
</evidence>
<keyword evidence="2" id="KW-1133">Transmembrane helix</keyword>
<reference evidence="3 4" key="1">
    <citation type="submission" date="2023-07" db="EMBL/GenBank/DDBJ databases">
        <title>Genomic Encyclopedia of Type Strains, Phase IV (KMG-IV): sequencing the most valuable type-strain genomes for metagenomic binning, comparative biology and taxonomic classification.</title>
        <authorList>
            <person name="Goeker M."/>
        </authorList>
    </citation>
    <scope>NUCLEOTIDE SEQUENCE [LARGE SCALE GENOMIC DNA]</scope>
    <source>
        <strain evidence="3 4">DSM 19154</strain>
    </source>
</reference>
<dbReference type="RefSeq" id="WP_306980991.1">
    <property type="nucleotide sequence ID" value="NZ_JAUSUA010000001.1"/>
</dbReference>